<accession>A0A6J5ML66</accession>
<organism evidence="1">
    <name type="scientific">uncultured Caudovirales phage</name>
    <dbReference type="NCBI Taxonomy" id="2100421"/>
    <lineage>
        <taxon>Viruses</taxon>
        <taxon>Duplodnaviria</taxon>
        <taxon>Heunggongvirae</taxon>
        <taxon>Uroviricota</taxon>
        <taxon>Caudoviricetes</taxon>
        <taxon>Peduoviridae</taxon>
        <taxon>Maltschvirus</taxon>
        <taxon>Maltschvirus maltsch</taxon>
    </lineage>
</organism>
<evidence type="ECO:0000313" key="1">
    <source>
        <dbReference type="EMBL" id="CAB4146303.1"/>
    </source>
</evidence>
<name>A0A6J5ML66_9CAUD</name>
<sequence>MPNTPQEFPKKPDVSLQALEQKLAAFANESLAKTTTKEFEFNEICNRVMMQARVEFAKRETSQNNDNRQAFKLAGFSDPLPRPRVPTSTESVFTGQSDVPYVMGSSKDGSLVPGTWTAAIGLELAQTDTWDINNPPKNAGGVITRGVQGPFIRYWDAGAYYDLISGLSSTAGTCALVLTSNRFFVRSATYDSFGKLVAISAETAITGLNSTTTGSSTTAYLGAY</sequence>
<reference evidence="1" key="1">
    <citation type="submission" date="2020-04" db="EMBL/GenBank/DDBJ databases">
        <authorList>
            <person name="Chiriac C."/>
            <person name="Salcher M."/>
            <person name="Ghai R."/>
            <person name="Kavagutti S V."/>
        </authorList>
    </citation>
    <scope>NUCLEOTIDE SEQUENCE</scope>
</reference>
<dbReference type="EMBL" id="LR796462">
    <property type="protein sequence ID" value="CAB4146303.1"/>
    <property type="molecule type" value="Genomic_DNA"/>
</dbReference>
<dbReference type="EMBL" id="LR797445">
    <property type="protein sequence ID" value="CAB4217390.1"/>
    <property type="molecule type" value="Genomic_DNA"/>
</dbReference>
<gene>
    <name evidence="2" type="ORF">UFOVP1225_24</name>
    <name evidence="3" type="ORF">UFOVP1319_14</name>
    <name evidence="4" type="ORF">UFOVP1591_24</name>
    <name evidence="1" type="ORF">UFOVP478_49</name>
</gene>
<dbReference type="EMBL" id="LR797173">
    <property type="protein sequence ID" value="CAB4191325.1"/>
    <property type="molecule type" value="Genomic_DNA"/>
</dbReference>
<dbReference type="EMBL" id="LR797255">
    <property type="protein sequence ID" value="CAB4197428.1"/>
    <property type="molecule type" value="Genomic_DNA"/>
</dbReference>
<protein>
    <submittedName>
        <fullName evidence="1">Uncharacterized protein</fullName>
    </submittedName>
</protein>
<evidence type="ECO:0000313" key="2">
    <source>
        <dbReference type="EMBL" id="CAB4191325.1"/>
    </source>
</evidence>
<evidence type="ECO:0000313" key="3">
    <source>
        <dbReference type="EMBL" id="CAB4197428.1"/>
    </source>
</evidence>
<evidence type="ECO:0000313" key="4">
    <source>
        <dbReference type="EMBL" id="CAB4217390.1"/>
    </source>
</evidence>
<proteinExistence type="predicted"/>